<evidence type="ECO:0000313" key="1">
    <source>
        <dbReference type="EMBL" id="WRO21693.1"/>
    </source>
</evidence>
<sequence>MSLEQRFQEEFKCSKCGNLGAHTKKLAMTGTGLSKMFDIQMNKYLFVSCTSCGFSEVYNLRTLEGKSGMDATDIFDVLFGG</sequence>
<dbReference type="KEGG" id="dbc:MFMK1_001504"/>
<accession>A0AAU0UM79</accession>
<dbReference type="Pfam" id="PF09855">
    <property type="entry name" value="Zn_ribbon_13"/>
    <property type="match status" value="1"/>
</dbReference>
<gene>
    <name evidence="1" type="ORF">MFMK1_001504</name>
</gene>
<dbReference type="RefSeq" id="WP_366924524.1">
    <property type="nucleotide sequence ID" value="NZ_CP121694.1"/>
</dbReference>
<evidence type="ECO:0000313" key="2">
    <source>
        <dbReference type="Proteomes" id="UP001329915"/>
    </source>
</evidence>
<protein>
    <submittedName>
        <fullName evidence="1">Zinc ribbon domain-containing protein</fullName>
    </submittedName>
</protein>
<name>A0AAU0UM79_9FIRM</name>
<dbReference type="AlphaFoldDB" id="A0AAU0UM79"/>
<dbReference type="Proteomes" id="UP001329915">
    <property type="component" value="Chromosome"/>
</dbReference>
<proteinExistence type="predicted"/>
<dbReference type="InterPro" id="IPR018652">
    <property type="entry name" value="DUF2082_NA-bd_Znr"/>
</dbReference>
<reference evidence="1 2" key="1">
    <citation type="submission" date="2023-04" db="EMBL/GenBank/DDBJ databases">
        <authorList>
            <person name="Hsu D."/>
        </authorList>
    </citation>
    <scope>NUCLEOTIDE SEQUENCE [LARGE SCALE GENOMIC DNA]</scope>
    <source>
        <strain evidence="1 2">MK1</strain>
    </source>
</reference>
<organism evidence="1 2">
    <name type="scientific">Metallumcola ferriviriculae</name>
    <dbReference type="NCBI Taxonomy" id="3039180"/>
    <lineage>
        <taxon>Bacteria</taxon>
        <taxon>Bacillati</taxon>
        <taxon>Bacillota</taxon>
        <taxon>Clostridia</taxon>
        <taxon>Neomoorellales</taxon>
        <taxon>Desulfitibacteraceae</taxon>
        <taxon>Metallumcola</taxon>
    </lineage>
</organism>
<keyword evidence="2" id="KW-1185">Reference proteome</keyword>
<dbReference type="EMBL" id="CP121694">
    <property type="protein sequence ID" value="WRO21693.1"/>
    <property type="molecule type" value="Genomic_DNA"/>
</dbReference>